<proteinExistence type="predicted"/>
<evidence type="ECO:0000313" key="4">
    <source>
        <dbReference type="Proteomes" id="UP000218831"/>
    </source>
</evidence>
<dbReference type="GO" id="GO:0006935">
    <property type="term" value="P:chemotaxis"/>
    <property type="evidence" value="ECO:0007669"/>
    <property type="project" value="UniProtKB-KW"/>
</dbReference>
<dbReference type="PANTHER" id="PTHR39452">
    <property type="entry name" value="CHEY-P PHOSPHATASE CHEX"/>
    <property type="match status" value="1"/>
</dbReference>
<accession>A0A2A2GDL1</accession>
<dbReference type="SUPFAM" id="SSF103039">
    <property type="entry name" value="CheC-like"/>
    <property type="match status" value="1"/>
</dbReference>
<feature type="domain" description="Chemotaxis phosphatase CheX-like" evidence="2">
    <location>
        <begin position="49"/>
        <end position="132"/>
    </location>
</feature>
<dbReference type="Gene3D" id="3.40.1550.10">
    <property type="entry name" value="CheC-like"/>
    <property type="match status" value="1"/>
</dbReference>
<keyword evidence="1" id="KW-0145">Chemotaxis</keyword>
<dbReference type="Proteomes" id="UP000218831">
    <property type="component" value="Unassembled WGS sequence"/>
</dbReference>
<dbReference type="InterPro" id="IPR028976">
    <property type="entry name" value="CheC-like_sf"/>
</dbReference>
<reference evidence="3 4" key="1">
    <citation type="submission" date="2017-08" db="EMBL/GenBank/DDBJ databases">
        <title>Aliifodinibius alkalisoli sp. nov., isolated from saline alkaline soil.</title>
        <authorList>
            <person name="Liu D."/>
            <person name="Zhang G."/>
        </authorList>
    </citation>
    <scope>NUCLEOTIDE SEQUENCE [LARGE SCALE GENOMIC DNA]</scope>
    <source>
        <strain evidence="3 4">WN023</strain>
    </source>
</reference>
<protein>
    <recommendedName>
        <fullName evidence="2">Chemotaxis phosphatase CheX-like domain-containing protein</fullName>
    </recommendedName>
</protein>
<comment type="caution">
    <text evidence="3">The sequence shown here is derived from an EMBL/GenBank/DDBJ whole genome shotgun (WGS) entry which is preliminary data.</text>
</comment>
<dbReference type="PANTHER" id="PTHR39452:SF1">
    <property type="entry name" value="CHEY-P PHOSPHATASE CHEX"/>
    <property type="match status" value="1"/>
</dbReference>
<dbReference type="EMBL" id="NSKE01000003">
    <property type="protein sequence ID" value="PAU94997.1"/>
    <property type="molecule type" value="Genomic_DNA"/>
</dbReference>
<dbReference type="InterPro" id="IPR038756">
    <property type="entry name" value="CheX-like"/>
</dbReference>
<dbReference type="InterPro" id="IPR028051">
    <property type="entry name" value="CheX-like_dom"/>
</dbReference>
<keyword evidence="4" id="KW-1185">Reference proteome</keyword>
<organism evidence="3 4">
    <name type="scientific">Fodinibius salipaludis</name>
    <dbReference type="NCBI Taxonomy" id="2032627"/>
    <lineage>
        <taxon>Bacteria</taxon>
        <taxon>Pseudomonadati</taxon>
        <taxon>Balneolota</taxon>
        <taxon>Balneolia</taxon>
        <taxon>Balneolales</taxon>
        <taxon>Balneolaceae</taxon>
        <taxon>Fodinibius</taxon>
    </lineage>
</organism>
<evidence type="ECO:0000259" key="2">
    <source>
        <dbReference type="Pfam" id="PF13690"/>
    </source>
</evidence>
<evidence type="ECO:0000313" key="3">
    <source>
        <dbReference type="EMBL" id="PAU94997.1"/>
    </source>
</evidence>
<evidence type="ECO:0000256" key="1">
    <source>
        <dbReference type="ARBA" id="ARBA00022500"/>
    </source>
</evidence>
<dbReference type="OrthoDB" id="1524736at2"/>
<dbReference type="AlphaFoldDB" id="A0A2A2GDL1"/>
<sequence>MAMQGMSYKSEIYKAAAETFEITCFLFPIEEEEVDNQSKEQLLLSNMKSMVEFSGATDGMVILTPSKSLLNAMAGNMLGIDEPNKDEKEEALCEVANIISGNIAPIFSKKGELCYISPPQLFSNGEKSTKNITNSLKETVRIFLDEGAADIEVHYQV</sequence>
<gene>
    <name evidence="3" type="ORF">CK503_05915</name>
</gene>
<name>A0A2A2GDL1_9BACT</name>
<dbReference type="Pfam" id="PF13690">
    <property type="entry name" value="CheX"/>
    <property type="match status" value="1"/>
</dbReference>